<feature type="transmembrane region" description="Helical" evidence="6">
    <location>
        <begin position="21"/>
        <end position="38"/>
    </location>
</feature>
<dbReference type="PANTHER" id="PTHR11706:SF33">
    <property type="entry name" value="NATURAL RESISTANCE-ASSOCIATED MACROPHAGE PROTEIN 2"/>
    <property type="match status" value="1"/>
</dbReference>
<reference evidence="8" key="1">
    <citation type="journal article" date="2019" name="Int. J. Syst. Evol. Microbiol.">
        <title>The Global Catalogue of Microorganisms (GCM) 10K type strain sequencing project: providing services to taxonomists for standard genome sequencing and annotation.</title>
        <authorList>
            <consortium name="The Broad Institute Genomics Platform"/>
            <consortium name="The Broad Institute Genome Sequencing Center for Infectious Disease"/>
            <person name="Wu L."/>
            <person name="Ma J."/>
        </authorList>
    </citation>
    <scope>NUCLEOTIDE SEQUENCE [LARGE SCALE GENOMIC DNA]</scope>
    <source>
        <strain evidence="8">TBRC 1826</strain>
    </source>
</reference>
<sequence length="417" mass="42738">MTANPRPSPAAAPPDATRRSRLLRALALMGPAFVVGAWQFGPGNLTSAIEAGGRFGYALIWVIVVSTLLMTVFTDMSVRIGLASPGSVVDSIKQRLGHAWGVLAGCGVFLITLMFSVGNAVGSGLGLSMLFGGPPVAWTLACTVLVAVLLLTRDYYRRFEKVLLLTVVVMGIGFLLAAILSGPSWPEVGRGVVPTVPDGVGLLLVAMVGTNFSVNAAFYAGYTIRERGIDRSRYRETTLSDTIPGIAAPGLMTIMVIVASAAVAQRTGTAAGSAGELSGVLESVAGPAGGYVFAAGFTAAAFSSMLANATAGGTLLADGLGWGSGLGGRRVRGLILVILGFGLAVAALASGSPVQLIITAQALTVVVAPFLGLVILLLANHRGLMGDLRNRWWHNLLGAAGWLGILAVCASLAVEVL</sequence>
<dbReference type="RefSeq" id="WP_378531866.1">
    <property type="nucleotide sequence ID" value="NZ_JBHSBH010000007.1"/>
</dbReference>
<gene>
    <name evidence="7" type="ORF">ACFOVU_09280</name>
</gene>
<keyword evidence="2" id="KW-0813">Transport</keyword>
<dbReference type="PANTHER" id="PTHR11706">
    <property type="entry name" value="SOLUTE CARRIER PROTEIN FAMILY 11 MEMBER"/>
    <property type="match status" value="1"/>
</dbReference>
<keyword evidence="8" id="KW-1185">Reference proteome</keyword>
<feature type="transmembrane region" description="Helical" evidence="6">
    <location>
        <begin position="243"/>
        <end position="264"/>
    </location>
</feature>
<keyword evidence="3 6" id="KW-0812">Transmembrane</keyword>
<feature type="transmembrane region" description="Helical" evidence="6">
    <location>
        <begin position="356"/>
        <end position="380"/>
    </location>
</feature>
<keyword evidence="4 6" id="KW-1133">Transmembrane helix</keyword>
<evidence type="ECO:0000313" key="8">
    <source>
        <dbReference type="Proteomes" id="UP001595847"/>
    </source>
</evidence>
<protein>
    <submittedName>
        <fullName evidence="7">Nramp family divalent metal transporter</fullName>
    </submittedName>
</protein>
<dbReference type="EMBL" id="JBHSBH010000007">
    <property type="protein sequence ID" value="MFC3996104.1"/>
    <property type="molecule type" value="Genomic_DNA"/>
</dbReference>
<evidence type="ECO:0000256" key="2">
    <source>
        <dbReference type="ARBA" id="ARBA00022448"/>
    </source>
</evidence>
<name>A0ABV8FL71_9ACTN</name>
<evidence type="ECO:0000256" key="6">
    <source>
        <dbReference type="SAM" id="Phobius"/>
    </source>
</evidence>
<feature type="transmembrane region" description="Helical" evidence="6">
    <location>
        <begin position="162"/>
        <end position="180"/>
    </location>
</feature>
<feature type="transmembrane region" description="Helical" evidence="6">
    <location>
        <begin position="392"/>
        <end position="414"/>
    </location>
</feature>
<evidence type="ECO:0000256" key="3">
    <source>
        <dbReference type="ARBA" id="ARBA00022692"/>
    </source>
</evidence>
<comment type="subcellular location">
    <subcellularLocation>
        <location evidence="1">Membrane</location>
        <topology evidence="1">Multi-pass membrane protein</topology>
    </subcellularLocation>
</comment>
<feature type="transmembrane region" description="Helical" evidence="6">
    <location>
        <begin position="200"/>
        <end position="222"/>
    </location>
</feature>
<evidence type="ECO:0000256" key="5">
    <source>
        <dbReference type="ARBA" id="ARBA00023136"/>
    </source>
</evidence>
<comment type="caution">
    <text evidence="7">The sequence shown here is derived from an EMBL/GenBank/DDBJ whole genome shotgun (WGS) entry which is preliminary data.</text>
</comment>
<feature type="transmembrane region" description="Helical" evidence="6">
    <location>
        <begin position="127"/>
        <end position="150"/>
    </location>
</feature>
<feature type="transmembrane region" description="Helical" evidence="6">
    <location>
        <begin position="331"/>
        <end position="350"/>
    </location>
</feature>
<proteinExistence type="predicted"/>
<feature type="transmembrane region" description="Helical" evidence="6">
    <location>
        <begin position="58"/>
        <end position="78"/>
    </location>
</feature>
<feature type="transmembrane region" description="Helical" evidence="6">
    <location>
        <begin position="284"/>
        <end position="310"/>
    </location>
</feature>
<evidence type="ECO:0000256" key="4">
    <source>
        <dbReference type="ARBA" id="ARBA00022989"/>
    </source>
</evidence>
<dbReference type="InterPro" id="IPR001046">
    <property type="entry name" value="NRAMP_fam"/>
</dbReference>
<dbReference type="Gene3D" id="1.20.1740.10">
    <property type="entry name" value="Amino acid/polyamine transporter I"/>
    <property type="match status" value="1"/>
</dbReference>
<evidence type="ECO:0000256" key="1">
    <source>
        <dbReference type="ARBA" id="ARBA00004141"/>
    </source>
</evidence>
<dbReference type="Pfam" id="PF01566">
    <property type="entry name" value="Nramp"/>
    <property type="match status" value="1"/>
</dbReference>
<feature type="transmembrane region" description="Helical" evidence="6">
    <location>
        <begin position="99"/>
        <end position="121"/>
    </location>
</feature>
<dbReference type="NCBIfam" id="NF037982">
    <property type="entry name" value="Nramp_1"/>
    <property type="match status" value="1"/>
</dbReference>
<keyword evidence="5 6" id="KW-0472">Membrane</keyword>
<dbReference type="Proteomes" id="UP001595847">
    <property type="component" value="Unassembled WGS sequence"/>
</dbReference>
<accession>A0ABV8FL71</accession>
<evidence type="ECO:0000313" key="7">
    <source>
        <dbReference type="EMBL" id="MFC3996104.1"/>
    </source>
</evidence>
<organism evidence="7 8">
    <name type="scientific">Nocardiopsis sediminis</name>
    <dbReference type="NCBI Taxonomy" id="1778267"/>
    <lineage>
        <taxon>Bacteria</taxon>
        <taxon>Bacillati</taxon>
        <taxon>Actinomycetota</taxon>
        <taxon>Actinomycetes</taxon>
        <taxon>Streptosporangiales</taxon>
        <taxon>Nocardiopsidaceae</taxon>
        <taxon>Nocardiopsis</taxon>
    </lineage>
</organism>